<dbReference type="InterPro" id="IPR001509">
    <property type="entry name" value="Epimerase_deHydtase"/>
</dbReference>
<evidence type="ECO:0000313" key="3">
    <source>
        <dbReference type="EMBL" id="PMS15194.1"/>
    </source>
</evidence>
<dbReference type="SUPFAM" id="SSF51735">
    <property type="entry name" value="NAD(P)-binding Rossmann-fold domains"/>
    <property type="match status" value="1"/>
</dbReference>
<dbReference type="Proteomes" id="UP000235616">
    <property type="component" value="Unassembled WGS sequence"/>
</dbReference>
<sequence length="355" mass="39269">MNATRILRRPRVLIVGCGDVGLRCARRLLARSVPARVIALTTRAERAGVLRAEGLTPIVGDLDTPRTLRRLAGLAPTVLHLAPPPPHGNDDPRTRALIAALGRRWRHRPARLAAPAEGRLRHLRQAARDPLEPSRFAPGVGVRSKRRIVPEAFSTAWPGARLRLVYASTSGVYGDCAGAFIDETRPVRPANARAKRRVAAERQLRQASARGAVAASIVRIPGIYARERLPLARIEQRKPALLEDEDVYTNHIHADDLAAIMLRVAVRGRIGRVVHACDDTVLKMGAYFDRVADAFGLPRVPRVTREAAQRSLDPATLSFMRESRRLSNVRLKRELGATLRYPTVDDFLRGLRSVK</sequence>
<dbReference type="GO" id="GO:0004029">
    <property type="term" value="F:aldehyde dehydrogenase (NAD+) activity"/>
    <property type="evidence" value="ECO:0007669"/>
    <property type="project" value="TreeGrafter"/>
</dbReference>
<dbReference type="OrthoDB" id="9808276at2"/>
<dbReference type="GO" id="GO:0006813">
    <property type="term" value="P:potassium ion transport"/>
    <property type="evidence" value="ECO:0007669"/>
    <property type="project" value="InterPro"/>
</dbReference>
<feature type="domain" description="NAD-dependent epimerase/dehydratase" evidence="1">
    <location>
        <begin position="159"/>
        <end position="272"/>
    </location>
</feature>
<dbReference type="RefSeq" id="WP_102648726.1">
    <property type="nucleotide sequence ID" value="NZ_PNYA01000034.1"/>
</dbReference>
<dbReference type="InterPro" id="IPR003148">
    <property type="entry name" value="RCK_N"/>
</dbReference>
<dbReference type="Gene3D" id="3.40.50.720">
    <property type="entry name" value="NAD(P)-binding Rossmann-like Domain"/>
    <property type="match status" value="2"/>
</dbReference>
<dbReference type="Pfam" id="PF01370">
    <property type="entry name" value="Epimerase"/>
    <property type="match status" value="1"/>
</dbReference>
<evidence type="ECO:0000259" key="2">
    <source>
        <dbReference type="Pfam" id="PF02254"/>
    </source>
</evidence>
<protein>
    <submittedName>
        <fullName evidence="3">NAD(P)-dependent oxidoreductase</fullName>
    </submittedName>
</protein>
<gene>
    <name evidence="3" type="ORF">C0Z18_28155</name>
</gene>
<keyword evidence="4" id="KW-1185">Reference proteome</keyword>
<evidence type="ECO:0000313" key="4">
    <source>
        <dbReference type="Proteomes" id="UP000235616"/>
    </source>
</evidence>
<accession>A0A2N7VDK1</accession>
<comment type="caution">
    <text evidence="3">The sequence shown here is derived from an EMBL/GenBank/DDBJ whole genome shotgun (WGS) entry which is preliminary data.</text>
</comment>
<dbReference type="PANTHER" id="PTHR48079">
    <property type="entry name" value="PROTEIN YEEZ"/>
    <property type="match status" value="1"/>
</dbReference>
<reference evidence="3 4" key="1">
    <citation type="submission" date="2018-01" db="EMBL/GenBank/DDBJ databases">
        <title>Whole genome analyses suggest that Burkholderia sensu lato contains two further novel genera in the rhizoxinica-symbiotica group Mycetohabitans gen. nov., and Trinickia gen. nov.: implications for the evolution of diazotrophy and nodulation in the Burkholderiaceae.</title>
        <authorList>
            <person name="Estrada-de los Santos P."/>
            <person name="Palmer M."/>
            <person name="Chavez-Ramirez B."/>
            <person name="Beukes C."/>
            <person name="Steenkamp E.T."/>
            <person name="Hirsch A.M."/>
            <person name="Manyaka P."/>
            <person name="Maluk M."/>
            <person name="Lafos M."/>
            <person name="Crook M."/>
            <person name="Gross E."/>
            <person name="Simon M.F."/>
            <person name="Bueno dos Reis Junior F."/>
            <person name="Poole P.S."/>
            <person name="Venter S.N."/>
            <person name="James E.K."/>
        </authorList>
    </citation>
    <scope>NUCLEOTIDE SEQUENCE [LARGE SCALE GENOMIC DNA]</scope>
    <source>
        <strain evidence="3 4">GIMN1.004</strain>
    </source>
</reference>
<proteinExistence type="predicted"/>
<dbReference type="InterPro" id="IPR036291">
    <property type="entry name" value="NAD(P)-bd_dom_sf"/>
</dbReference>
<organism evidence="3 4">
    <name type="scientific">Trinickia dabaoshanensis</name>
    <dbReference type="NCBI Taxonomy" id="564714"/>
    <lineage>
        <taxon>Bacteria</taxon>
        <taxon>Pseudomonadati</taxon>
        <taxon>Pseudomonadota</taxon>
        <taxon>Betaproteobacteria</taxon>
        <taxon>Burkholderiales</taxon>
        <taxon>Burkholderiaceae</taxon>
        <taxon>Trinickia</taxon>
    </lineage>
</organism>
<dbReference type="AlphaFoldDB" id="A0A2N7VDK1"/>
<dbReference type="EMBL" id="PNYA01000034">
    <property type="protein sequence ID" value="PMS15194.1"/>
    <property type="molecule type" value="Genomic_DNA"/>
</dbReference>
<dbReference type="Pfam" id="PF02254">
    <property type="entry name" value="TrkA_N"/>
    <property type="match status" value="1"/>
</dbReference>
<name>A0A2N7VDK1_9BURK</name>
<dbReference type="PANTHER" id="PTHR48079:SF6">
    <property type="entry name" value="NAD(P)-BINDING DOMAIN-CONTAINING PROTEIN-RELATED"/>
    <property type="match status" value="1"/>
</dbReference>
<dbReference type="InterPro" id="IPR051783">
    <property type="entry name" value="NAD(P)-dependent_oxidoreduct"/>
</dbReference>
<feature type="domain" description="RCK N-terminal" evidence="2">
    <location>
        <begin position="12"/>
        <end position="71"/>
    </location>
</feature>
<dbReference type="GO" id="GO:0005737">
    <property type="term" value="C:cytoplasm"/>
    <property type="evidence" value="ECO:0007669"/>
    <property type="project" value="TreeGrafter"/>
</dbReference>
<evidence type="ECO:0000259" key="1">
    <source>
        <dbReference type="Pfam" id="PF01370"/>
    </source>
</evidence>